<evidence type="ECO:0000256" key="5">
    <source>
        <dbReference type="ARBA" id="ARBA00022989"/>
    </source>
</evidence>
<organism evidence="8 9">
    <name type="scientific">Pannonibacter tanglangensis</name>
    <dbReference type="NCBI Taxonomy" id="2750084"/>
    <lineage>
        <taxon>Bacteria</taxon>
        <taxon>Pseudomonadati</taxon>
        <taxon>Pseudomonadota</taxon>
        <taxon>Alphaproteobacteria</taxon>
        <taxon>Hyphomicrobiales</taxon>
        <taxon>Stappiaceae</taxon>
        <taxon>Pannonibacter</taxon>
    </lineage>
</organism>
<comment type="similarity">
    <text evidence="7">Belongs to the binding-protein-dependent transport system permease family.</text>
</comment>
<keyword evidence="2 7" id="KW-0813">Transport</keyword>
<dbReference type="Proteomes" id="UP000586722">
    <property type="component" value="Unassembled WGS sequence"/>
</dbReference>
<dbReference type="PANTHER" id="PTHR43163:SF6">
    <property type="entry name" value="DIPEPTIDE TRANSPORT SYSTEM PERMEASE PROTEIN DPPB-RELATED"/>
    <property type="match status" value="1"/>
</dbReference>
<feature type="transmembrane region" description="Helical" evidence="7">
    <location>
        <begin position="170"/>
        <end position="190"/>
    </location>
</feature>
<evidence type="ECO:0000313" key="9">
    <source>
        <dbReference type="Proteomes" id="UP000586722"/>
    </source>
</evidence>
<dbReference type="PANTHER" id="PTHR43163">
    <property type="entry name" value="DIPEPTIDE TRANSPORT SYSTEM PERMEASE PROTEIN DPPB-RELATED"/>
    <property type="match status" value="1"/>
</dbReference>
<dbReference type="SUPFAM" id="SSF161098">
    <property type="entry name" value="MetI-like"/>
    <property type="match status" value="1"/>
</dbReference>
<feature type="transmembrane region" description="Helical" evidence="7">
    <location>
        <begin position="9"/>
        <end position="30"/>
    </location>
</feature>
<dbReference type="Pfam" id="PF00528">
    <property type="entry name" value="BPD_transp_1"/>
    <property type="match status" value="1"/>
</dbReference>
<dbReference type="InterPro" id="IPR000515">
    <property type="entry name" value="MetI-like"/>
</dbReference>
<name>A0A7X5F2Q7_9HYPH</name>
<dbReference type="InterPro" id="IPR045621">
    <property type="entry name" value="BPD_transp_1_N"/>
</dbReference>
<dbReference type="RefSeq" id="WP_161674480.1">
    <property type="nucleotide sequence ID" value="NZ_JAABLP010000001.1"/>
</dbReference>
<keyword evidence="4 7" id="KW-0812">Transmembrane</keyword>
<dbReference type="InterPro" id="IPR035906">
    <property type="entry name" value="MetI-like_sf"/>
</dbReference>
<feature type="transmembrane region" description="Helical" evidence="7">
    <location>
        <begin position="100"/>
        <end position="121"/>
    </location>
</feature>
<evidence type="ECO:0000256" key="2">
    <source>
        <dbReference type="ARBA" id="ARBA00022448"/>
    </source>
</evidence>
<dbReference type="CDD" id="cd06261">
    <property type="entry name" value="TM_PBP2"/>
    <property type="match status" value="1"/>
</dbReference>
<keyword evidence="6 7" id="KW-0472">Membrane</keyword>
<dbReference type="NCBIfam" id="NF007008">
    <property type="entry name" value="PRK09471.1"/>
    <property type="match status" value="1"/>
</dbReference>
<feature type="transmembrane region" description="Helical" evidence="7">
    <location>
        <begin position="239"/>
        <end position="260"/>
    </location>
</feature>
<dbReference type="Gene3D" id="1.10.3720.10">
    <property type="entry name" value="MetI-like"/>
    <property type="match status" value="1"/>
</dbReference>
<reference evidence="9" key="1">
    <citation type="submission" date="2020-01" db="EMBL/GenBank/DDBJ databases">
        <authorList>
            <person name="Fang Y."/>
            <person name="Sun R."/>
            <person name="Nie L."/>
            <person name="He J."/>
            <person name="Hao L."/>
            <person name="Wang L."/>
            <person name="Su S."/>
            <person name="Lv E."/>
            <person name="Zhang Z."/>
            <person name="Xie R."/>
            <person name="Liu H."/>
        </authorList>
    </citation>
    <scope>NUCLEOTIDE SEQUENCE [LARGE SCALE GENOMIC DNA]</scope>
    <source>
        <strain evidence="9">XCT-53</strain>
    </source>
</reference>
<evidence type="ECO:0000313" key="8">
    <source>
        <dbReference type="EMBL" id="NBN78613.1"/>
    </source>
</evidence>
<evidence type="ECO:0000256" key="1">
    <source>
        <dbReference type="ARBA" id="ARBA00004651"/>
    </source>
</evidence>
<sequence>MLRYVLERLLGAIPTLFLIITISFFLIRIAPGGPFDLERPLEAKVMENLNRIYHLDEPLWQQYLIYLKSVVQLDFGPSFYFRDFSINELFAASLPISMQLGLTALALALVVGGILGVVAALRQNHGTDYTVMAAATLGVTIPNFVVAPVLTLILGVWLGWLPVGGWNNGAFVNKVLPVVTLALPQIAVVARLTRGSMIEALRSNHVRTARAYGLSAYTVIVIHALRGAILPVVSYLGPAAAALLTGSVVVETIFGIPGIGRYFVQGALNRDYTLVMGTVVVVACFVILFNLIVDLLYALLDPRVRFD</sequence>
<evidence type="ECO:0000256" key="7">
    <source>
        <dbReference type="RuleBase" id="RU363032"/>
    </source>
</evidence>
<keyword evidence="5 7" id="KW-1133">Transmembrane helix</keyword>
<protein>
    <submittedName>
        <fullName evidence="8">Oligopeptide ABC transporter permease OppB</fullName>
    </submittedName>
</protein>
<evidence type="ECO:0000256" key="6">
    <source>
        <dbReference type="ARBA" id="ARBA00023136"/>
    </source>
</evidence>
<evidence type="ECO:0000256" key="3">
    <source>
        <dbReference type="ARBA" id="ARBA00022475"/>
    </source>
</evidence>
<comment type="subcellular location">
    <subcellularLocation>
        <location evidence="1 7">Cell membrane</location>
        <topology evidence="1 7">Multi-pass membrane protein</topology>
    </subcellularLocation>
</comment>
<proteinExistence type="inferred from homology"/>
<dbReference type="AlphaFoldDB" id="A0A7X5F2Q7"/>
<feature type="transmembrane region" description="Helical" evidence="7">
    <location>
        <begin position="272"/>
        <end position="300"/>
    </location>
</feature>
<comment type="caution">
    <text evidence="8">The sequence shown here is derived from an EMBL/GenBank/DDBJ whole genome shotgun (WGS) entry which is preliminary data.</text>
</comment>
<evidence type="ECO:0000256" key="4">
    <source>
        <dbReference type="ARBA" id="ARBA00022692"/>
    </source>
</evidence>
<dbReference type="PROSITE" id="PS50928">
    <property type="entry name" value="ABC_TM1"/>
    <property type="match status" value="1"/>
</dbReference>
<feature type="transmembrane region" description="Helical" evidence="7">
    <location>
        <begin position="133"/>
        <end position="158"/>
    </location>
</feature>
<gene>
    <name evidence="8" type="primary">oppB</name>
    <name evidence="8" type="ORF">GWI72_10075</name>
</gene>
<dbReference type="Pfam" id="PF19300">
    <property type="entry name" value="BPD_transp_1_N"/>
    <property type="match status" value="1"/>
</dbReference>
<accession>A0A7X5F2Q7</accession>
<feature type="transmembrane region" description="Helical" evidence="7">
    <location>
        <begin position="211"/>
        <end position="233"/>
    </location>
</feature>
<dbReference type="EMBL" id="JAABLQ010000001">
    <property type="protein sequence ID" value="NBN78613.1"/>
    <property type="molecule type" value="Genomic_DNA"/>
</dbReference>
<dbReference type="GO" id="GO:0055085">
    <property type="term" value="P:transmembrane transport"/>
    <property type="evidence" value="ECO:0007669"/>
    <property type="project" value="InterPro"/>
</dbReference>
<keyword evidence="3" id="KW-1003">Cell membrane</keyword>
<dbReference type="GO" id="GO:0005886">
    <property type="term" value="C:plasma membrane"/>
    <property type="evidence" value="ECO:0007669"/>
    <property type="project" value="UniProtKB-SubCell"/>
</dbReference>
<keyword evidence="9" id="KW-1185">Reference proteome</keyword>